<dbReference type="GO" id="GO:0016783">
    <property type="term" value="F:sulfurtransferase activity"/>
    <property type="evidence" value="ECO:0007669"/>
    <property type="project" value="InterPro"/>
</dbReference>
<keyword evidence="5" id="KW-1185">Reference proteome</keyword>
<dbReference type="OrthoDB" id="3197277at2"/>
<dbReference type="GO" id="GO:0006777">
    <property type="term" value="P:Mo-molybdopterin cofactor biosynthetic process"/>
    <property type="evidence" value="ECO:0007669"/>
    <property type="project" value="UniProtKB-UniRule"/>
</dbReference>
<dbReference type="NCBIfam" id="TIGR00129">
    <property type="entry name" value="fdhD_narQ"/>
    <property type="match status" value="1"/>
</dbReference>
<sequence>MTLCGDLPAPASDAGALSARPDTFEYAGIDDALNLSESRLAGEVALAINYNGINHAVMMVSPLDYEDFIIGFSLASGIIQHPGEIYRINLADMGNSVQADIEVSNRAVWVLKQSRRSMLGSSGCGICGVEALDQAIPQLEQRPHAKLPAPATLHALRQRISSHQVLAQRSGALHGAFYIDSLGAVVMGREDIGRHNALDKLIGAMAIADRNAQEGFVVVTSRCSLELIVKAVRANVGTLVSLSAPTALATNTARDHGLNLIHLPHHSPARVYSPAPESR</sequence>
<organism evidence="4 5">
    <name type="scientific">Marinobacter zhejiangensis</name>
    <dbReference type="NCBI Taxonomy" id="488535"/>
    <lineage>
        <taxon>Bacteria</taxon>
        <taxon>Pseudomonadati</taxon>
        <taxon>Pseudomonadota</taxon>
        <taxon>Gammaproteobacteria</taxon>
        <taxon>Pseudomonadales</taxon>
        <taxon>Marinobacteraceae</taxon>
        <taxon>Marinobacter</taxon>
    </lineage>
</organism>
<keyword evidence="1 3" id="KW-0963">Cytoplasm</keyword>
<dbReference type="STRING" id="488535.SAMN04487963_1980"/>
<dbReference type="HAMAP" id="MF_00187">
    <property type="entry name" value="FdhD"/>
    <property type="match status" value="1"/>
</dbReference>
<evidence type="ECO:0000256" key="1">
    <source>
        <dbReference type="ARBA" id="ARBA00022490"/>
    </source>
</evidence>
<dbReference type="Gene3D" id="3.40.140.10">
    <property type="entry name" value="Cytidine Deaminase, domain 2"/>
    <property type="match status" value="1"/>
</dbReference>
<comment type="similarity">
    <text evidence="3">Belongs to the FdhD family.</text>
</comment>
<dbReference type="GO" id="GO:0005737">
    <property type="term" value="C:cytoplasm"/>
    <property type="evidence" value="ECO:0007669"/>
    <property type="project" value="UniProtKB-SubCell"/>
</dbReference>
<dbReference type="Proteomes" id="UP000198519">
    <property type="component" value="Unassembled WGS sequence"/>
</dbReference>
<comment type="subcellular location">
    <subcellularLocation>
        <location evidence="3">Cytoplasm</location>
    </subcellularLocation>
</comment>
<dbReference type="PANTHER" id="PTHR30592:SF1">
    <property type="entry name" value="SULFUR CARRIER PROTEIN FDHD"/>
    <property type="match status" value="1"/>
</dbReference>
<comment type="caution">
    <text evidence="3">Lacks conserved residue(s) required for the propagation of feature annotation.</text>
</comment>
<protein>
    <recommendedName>
        <fullName evidence="3">Sulfur carrier protein FdhD</fullName>
    </recommendedName>
</protein>
<accession>A0A1I4PFI3</accession>
<gene>
    <name evidence="3" type="primary">fdhD</name>
    <name evidence="4" type="ORF">SAMN04487963_1980</name>
</gene>
<reference evidence="5" key="1">
    <citation type="submission" date="2016-10" db="EMBL/GenBank/DDBJ databases">
        <authorList>
            <person name="Varghese N."/>
            <person name="Submissions S."/>
        </authorList>
    </citation>
    <scope>NUCLEOTIDE SEQUENCE [LARGE SCALE GENOMIC DNA]</scope>
    <source>
        <strain evidence="5">CGMCC 1.7061</strain>
    </source>
</reference>
<dbReference type="PIRSF" id="PIRSF015626">
    <property type="entry name" value="FdhD"/>
    <property type="match status" value="1"/>
</dbReference>
<dbReference type="EMBL" id="FOUE01000002">
    <property type="protein sequence ID" value="SFM26335.1"/>
    <property type="molecule type" value="Genomic_DNA"/>
</dbReference>
<name>A0A1I4PFI3_9GAMM</name>
<dbReference type="PANTHER" id="PTHR30592">
    <property type="entry name" value="FORMATE DEHYDROGENASE"/>
    <property type="match status" value="1"/>
</dbReference>
<comment type="function">
    <text evidence="3">Required for formate dehydrogenase (FDH) activity. Acts as a sulfur carrier protein that transfers sulfur from IscS to the molybdenum cofactor prior to its insertion into FDH.</text>
</comment>
<evidence type="ECO:0000256" key="2">
    <source>
        <dbReference type="ARBA" id="ARBA00023150"/>
    </source>
</evidence>
<dbReference type="InterPro" id="IPR003786">
    <property type="entry name" value="FdhD"/>
</dbReference>
<evidence type="ECO:0000313" key="4">
    <source>
        <dbReference type="EMBL" id="SFM26335.1"/>
    </source>
</evidence>
<dbReference type="Pfam" id="PF02634">
    <property type="entry name" value="FdhD-NarQ"/>
    <property type="match status" value="1"/>
</dbReference>
<dbReference type="SUPFAM" id="SSF53927">
    <property type="entry name" value="Cytidine deaminase-like"/>
    <property type="match status" value="1"/>
</dbReference>
<dbReference type="RefSeq" id="WP_092021989.1">
    <property type="nucleotide sequence ID" value="NZ_FOUE01000002.1"/>
</dbReference>
<feature type="active site" description="Cysteine persulfide intermediate" evidence="3">
    <location>
        <position position="124"/>
    </location>
</feature>
<evidence type="ECO:0000313" key="5">
    <source>
        <dbReference type="Proteomes" id="UP000198519"/>
    </source>
</evidence>
<dbReference type="AlphaFoldDB" id="A0A1I4PFI3"/>
<dbReference type="GO" id="GO:0097163">
    <property type="term" value="F:sulfur carrier activity"/>
    <property type="evidence" value="ECO:0007669"/>
    <property type="project" value="UniProtKB-UniRule"/>
</dbReference>
<dbReference type="InterPro" id="IPR016193">
    <property type="entry name" value="Cytidine_deaminase-like"/>
</dbReference>
<keyword evidence="2 3" id="KW-0501">Molybdenum cofactor biosynthesis</keyword>
<dbReference type="Gene3D" id="3.10.20.10">
    <property type="match status" value="1"/>
</dbReference>
<proteinExistence type="inferred from homology"/>
<evidence type="ECO:0000256" key="3">
    <source>
        <dbReference type="HAMAP-Rule" id="MF_00187"/>
    </source>
</evidence>